<feature type="domain" description="GST N-terminal" evidence="1">
    <location>
        <begin position="1"/>
        <end position="79"/>
    </location>
</feature>
<keyword evidence="3" id="KW-1185">Reference proteome</keyword>
<dbReference type="Gene3D" id="1.20.1050.10">
    <property type="match status" value="1"/>
</dbReference>
<protein>
    <submittedName>
        <fullName evidence="2">Glutathione S-transferase N-terminal domain-containing protein</fullName>
    </submittedName>
</protein>
<dbReference type="Proteomes" id="UP001379949">
    <property type="component" value="Unassembled WGS sequence"/>
</dbReference>
<dbReference type="EMBL" id="JBAKAR010000003">
    <property type="protein sequence ID" value="MEL0612709.1"/>
    <property type="molecule type" value="Genomic_DNA"/>
</dbReference>
<comment type="caution">
    <text evidence="2">The sequence shown here is derived from an EMBL/GenBank/DDBJ whole genome shotgun (WGS) entry which is preliminary data.</text>
</comment>
<dbReference type="PROSITE" id="PS50404">
    <property type="entry name" value="GST_NTER"/>
    <property type="match status" value="1"/>
</dbReference>
<reference evidence="2 3" key="1">
    <citation type="submission" date="2024-02" db="EMBL/GenBank/DDBJ databases">
        <title>Bacteria isolated from the canopy kelp, Nereocystis luetkeana.</title>
        <authorList>
            <person name="Pfister C.A."/>
            <person name="Younker I.T."/>
            <person name="Light S.H."/>
        </authorList>
    </citation>
    <scope>NUCLEOTIDE SEQUENCE [LARGE SCALE GENOMIC DNA]</scope>
    <source>
        <strain evidence="2 3">TI.4.07</strain>
    </source>
</reference>
<dbReference type="InterPro" id="IPR004045">
    <property type="entry name" value="Glutathione_S-Trfase_N"/>
</dbReference>
<dbReference type="SUPFAM" id="SSF52833">
    <property type="entry name" value="Thioredoxin-like"/>
    <property type="match status" value="1"/>
</dbReference>
<accession>A0ABU9G2I9</accession>
<evidence type="ECO:0000313" key="3">
    <source>
        <dbReference type="Proteomes" id="UP001379949"/>
    </source>
</evidence>
<dbReference type="InterPro" id="IPR036282">
    <property type="entry name" value="Glutathione-S-Trfase_C_sf"/>
</dbReference>
<proteinExistence type="predicted"/>
<dbReference type="Gene3D" id="3.40.30.10">
    <property type="entry name" value="Glutaredoxin"/>
    <property type="match status" value="1"/>
</dbReference>
<dbReference type="PANTHER" id="PTHR42673">
    <property type="entry name" value="MALEYLACETOACETATE ISOMERASE"/>
    <property type="match status" value="1"/>
</dbReference>
<evidence type="ECO:0000313" key="2">
    <source>
        <dbReference type="EMBL" id="MEL0612709.1"/>
    </source>
</evidence>
<dbReference type="Pfam" id="PF13409">
    <property type="entry name" value="GST_N_2"/>
    <property type="match status" value="1"/>
</dbReference>
<gene>
    <name evidence="2" type="ORF">V6242_06095</name>
</gene>
<sequence>MELVVGMESTWSLRVWLCAKMVNVDLTETVIDLSLADYKTTLYQHSPSGLVPALKSDSLVIHDSLAIIEYLNELTKGALYPISLEDRAIARSLCAEMHSGFHQLRQQCPFSSAHSTALEVIPDSMQGELLRVEAIFAQAEGPFMFEHPSAVDACYAILAHRLQQYGVYLTGDAGKYQQSLLQWPLLKSAIKQAQQWRLSA</sequence>
<dbReference type="PANTHER" id="PTHR42673:SF4">
    <property type="entry name" value="MALEYLACETOACETATE ISOMERASE"/>
    <property type="match status" value="1"/>
</dbReference>
<dbReference type="RefSeq" id="WP_341566677.1">
    <property type="nucleotide sequence ID" value="NZ_JBAKAR010000003.1"/>
</dbReference>
<dbReference type="SUPFAM" id="SSF47616">
    <property type="entry name" value="GST C-terminal domain-like"/>
    <property type="match status" value="1"/>
</dbReference>
<dbReference type="InterPro" id="IPR036249">
    <property type="entry name" value="Thioredoxin-like_sf"/>
</dbReference>
<name>A0ABU9G2I9_9GAMM</name>
<organism evidence="2 3">
    <name type="scientific">Marinomonas arenicola</name>
    <dbReference type="NCBI Taxonomy" id="569601"/>
    <lineage>
        <taxon>Bacteria</taxon>
        <taxon>Pseudomonadati</taxon>
        <taxon>Pseudomonadota</taxon>
        <taxon>Gammaproteobacteria</taxon>
        <taxon>Oceanospirillales</taxon>
        <taxon>Oceanospirillaceae</taxon>
        <taxon>Marinomonas</taxon>
    </lineage>
</organism>
<evidence type="ECO:0000259" key="1">
    <source>
        <dbReference type="PROSITE" id="PS50404"/>
    </source>
</evidence>